<evidence type="ECO:0000313" key="2">
    <source>
        <dbReference type="Proteomes" id="UP000265520"/>
    </source>
</evidence>
<proteinExistence type="predicted"/>
<reference evidence="1 2" key="1">
    <citation type="journal article" date="2018" name="Front. Plant Sci.">
        <title>Red Clover (Trifolium pratense) and Zigzag Clover (T. medium) - A Picture of Genomic Similarities and Differences.</title>
        <authorList>
            <person name="Dluhosova J."/>
            <person name="Istvanek J."/>
            <person name="Nedelnik J."/>
            <person name="Repkova J."/>
        </authorList>
    </citation>
    <scope>NUCLEOTIDE SEQUENCE [LARGE SCALE GENOMIC DNA]</scope>
    <source>
        <strain evidence="2">cv. 10/8</strain>
        <tissue evidence="1">Leaf</tissue>
    </source>
</reference>
<protein>
    <submittedName>
        <fullName evidence="1">Uncharacterized protein</fullName>
    </submittedName>
</protein>
<organism evidence="1 2">
    <name type="scientific">Trifolium medium</name>
    <dbReference type="NCBI Taxonomy" id="97028"/>
    <lineage>
        <taxon>Eukaryota</taxon>
        <taxon>Viridiplantae</taxon>
        <taxon>Streptophyta</taxon>
        <taxon>Embryophyta</taxon>
        <taxon>Tracheophyta</taxon>
        <taxon>Spermatophyta</taxon>
        <taxon>Magnoliopsida</taxon>
        <taxon>eudicotyledons</taxon>
        <taxon>Gunneridae</taxon>
        <taxon>Pentapetalae</taxon>
        <taxon>rosids</taxon>
        <taxon>fabids</taxon>
        <taxon>Fabales</taxon>
        <taxon>Fabaceae</taxon>
        <taxon>Papilionoideae</taxon>
        <taxon>50 kb inversion clade</taxon>
        <taxon>NPAAA clade</taxon>
        <taxon>Hologalegina</taxon>
        <taxon>IRL clade</taxon>
        <taxon>Trifolieae</taxon>
        <taxon>Trifolium</taxon>
    </lineage>
</organism>
<evidence type="ECO:0000313" key="1">
    <source>
        <dbReference type="EMBL" id="MCI72635.1"/>
    </source>
</evidence>
<dbReference type="Proteomes" id="UP000265520">
    <property type="component" value="Unassembled WGS sequence"/>
</dbReference>
<keyword evidence="2" id="KW-1185">Reference proteome</keyword>
<accession>A0A392ULL6</accession>
<dbReference type="EMBL" id="LXQA010822205">
    <property type="protein sequence ID" value="MCI72635.1"/>
    <property type="molecule type" value="Genomic_DNA"/>
</dbReference>
<sequence length="79" mass="8753">SLLKEKDEAVSQRDALFKDNVALDELVEGLEMEVGARYDSGFQFAIEQLKIVFPDLDGAKLGELDALNRIVDGKLVPFV</sequence>
<feature type="non-terminal residue" evidence="1">
    <location>
        <position position="79"/>
    </location>
</feature>
<name>A0A392ULL6_9FABA</name>
<feature type="non-terminal residue" evidence="1">
    <location>
        <position position="1"/>
    </location>
</feature>
<comment type="caution">
    <text evidence="1">The sequence shown here is derived from an EMBL/GenBank/DDBJ whole genome shotgun (WGS) entry which is preliminary data.</text>
</comment>
<dbReference type="AlphaFoldDB" id="A0A392ULL6"/>